<dbReference type="AlphaFoldDB" id="A0A9X1M8D2"/>
<evidence type="ECO:0000313" key="3">
    <source>
        <dbReference type="EMBL" id="UON92687.1"/>
    </source>
</evidence>
<evidence type="ECO:0000313" key="2">
    <source>
        <dbReference type="EMBL" id="MCC3273333.1"/>
    </source>
</evidence>
<dbReference type="EMBL" id="CP094984">
    <property type="protein sequence ID" value="UON92687.1"/>
    <property type="molecule type" value="Genomic_DNA"/>
</dbReference>
<protein>
    <recommendedName>
        <fullName evidence="6">Cyclase</fullName>
    </recommendedName>
</protein>
<name>A0A9X1M8D2_9MICC</name>
<keyword evidence="1" id="KW-0732">Signal</keyword>
<evidence type="ECO:0000313" key="4">
    <source>
        <dbReference type="Proteomes" id="UP000829758"/>
    </source>
</evidence>
<proteinExistence type="predicted"/>
<organism evidence="2 5">
    <name type="scientific">Arthrobacter zhangbolii</name>
    <dbReference type="NCBI Taxonomy" id="2886936"/>
    <lineage>
        <taxon>Bacteria</taxon>
        <taxon>Bacillati</taxon>
        <taxon>Actinomycetota</taxon>
        <taxon>Actinomycetes</taxon>
        <taxon>Micrococcales</taxon>
        <taxon>Micrococcaceae</taxon>
        <taxon>Arthrobacter</taxon>
    </lineage>
</organism>
<gene>
    <name evidence="2" type="ORF">LJ755_11395</name>
    <name evidence="3" type="ORF">MUK71_03310</name>
</gene>
<evidence type="ECO:0008006" key="6">
    <source>
        <dbReference type="Google" id="ProtNLM"/>
    </source>
</evidence>
<dbReference type="Proteomes" id="UP000829758">
    <property type="component" value="Chromosome"/>
</dbReference>
<accession>A0A9X1M8D2</accession>
<evidence type="ECO:0000313" key="5">
    <source>
        <dbReference type="Proteomes" id="UP001155145"/>
    </source>
</evidence>
<feature type="signal peptide" evidence="1">
    <location>
        <begin position="1"/>
        <end position="30"/>
    </location>
</feature>
<dbReference type="EMBL" id="JAJFZT010000007">
    <property type="protein sequence ID" value="MCC3273333.1"/>
    <property type="molecule type" value="Genomic_DNA"/>
</dbReference>
<reference evidence="2" key="1">
    <citation type="submission" date="2021-10" db="EMBL/GenBank/DDBJ databases">
        <title>Novel species in genus Arthrobacter.</title>
        <authorList>
            <person name="Liu Y."/>
        </authorList>
    </citation>
    <scope>NUCLEOTIDE SEQUENCE</scope>
    <source>
        <strain evidence="2">Zg-Y462</strain>
        <strain evidence="4">zg-Y462</strain>
    </source>
</reference>
<keyword evidence="4" id="KW-1185">Reference proteome</keyword>
<feature type="chain" id="PRO_5040762608" description="Cyclase" evidence="1">
    <location>
        <begin position="31"/>
        <end position="187"/>
    </location>
</feature>
<dbReference type="RefSeq" id="WP_227905516.1">
    <property type="nucleotide sequence ID" value="NZ_CP094984.1"/>
</dbReference>
<evidence type="ECO:0000256" key="1">
    <source>
        <dbReference type="SAM" id="SignalP"/>
    </source>
</evidence>
<sequence>MLSTSKRTAVLLSTAGLIAGSVALAPSAAAAGTECGPGDVKTGFDHHDVTTSKEAVSSVTLSNASGFDVPVSLTAQTPATATASVSGSVPLGQILEPLQAQVNADASLSKSWSLQDPLQLSGPVTLGQSKIATYGFDIVSFSGSQQICQLDGQFGPPNRFSGTAPTGNYIEEYTVPYVPQTVQPTVP</sequence>
<dbReference type="Proteomes" id="UP001155145">
    <property type="component" value="Unassembled WGS sequence"/>
</dbReference>